<reference evidence="10" key="1">
    <citation type="journal article" date="2013" name="Genome Announc.">
        <title>Genome sequence of the food spoilage yeast Zygosaccharomyces bailii CLIB 213(T).</title>
        <authorList>
            <person name="Galeote V."/>
            <person name="Bigey F."/>
            <person name="Devillers H."/>
            <person name="Neuveglise C."/>
            <person name="Dequin S."/>
        </authorList>
    </citation>
    <scope>NUCLEOTIDE SEQUENCE [LARGE SCALE GENOMIC DNA]</scope>
    <source>
        <strain evidence="10">CLIB 213 / ATCC 58445 / CBS 680 / CCRC 21525 / NBRC 1098 / NCYC 1416 / NRRL Y-2227</strain>
    </source>
</reference>
<dbReference type="Pfam" id="PF09243">
    <property type="entry name" value="Rsm22"/>
    <property type="match status" value="2"/>
</dbReference>
<dbReference type="PANTHER" id="PTHR13184:SF5">
    <property type="entry name" value="METHYLTRANSFERASE-LIKE PROTEIN 17, MITOCHONDRIAL"/>
    <property type="match status" value="1"/>
</dbReference>
<evidence type="ECO:0000256" key="3">
    <source>
        <dbReference type="ARBA" id="ARBA00022946"/>
    </source>
</evidence>
<sequence length="703" mass="79672">MLRSVGLRVWSSCRLHSSFPKEALSDLNFDLGVSTSNETRHQKSFGHIVEGEKANNSTVVDREQLMSDGINSDYRNEAGEPVRGKNAQEARLRPQTLQGRTNRAQLDLDPEISKAINNHILLLQLPNNVRRASSKYFAEMHETKVHRPARTKMEVDSHIASLFLQNYGAIYQSLAELQKRVGAKHFNPKRILDVGYGPATGMVALNDLMGEHFYPDVKEAVILSCIDMEKKAKIILGRQLNEIQWKSGIEQGKTEEENDADDIEEEDELVGEVMTKKIKINTTLRNTIPGTSAGSRQYDLIILTHQLLKSEERFPIQIDENLEHFLGMLAPGGHLVIIEKGNPLGFETIARARQVMIRPENYPDEHGKIPRPYNSNNSPGYDIEVTDSKPEINSPEADMLLKDLDKQYGIVQDEELNFEPELLDAISREKEASAEKSYYLKVIAPCPHHRKCPLQIGKPQYYGYAQGENLKFCNFQKSIARPKYTMEHKKGKLLATPWQEPTDGIGKRGLAKPGTGRPNGRNYEILNYSYLIMERCQVDVDSVQEIERQRANPPTYEVGSLGDNTQATWPRLIKQPLKRKGHVIMDLCGASGELEKWIVPKSYGKEAYHDARKATKGDLWALNAKTKIKSSVNINVEKFETLEKEKIKLLKKEAKKRDRQVSEAYNELTDGGIGDVDTLAKVLAHDYQQGRGKKDKKYDKMEN</sequence>
<dbReference type="Proteomes" id="UP000019375">
    <property type="component" value="Unassembled WGS sequence"/>
</dbReference>
<evidence type="ECO:0000256" key="7">
    <source>
        <dbReference type="ARBA" id="ARBA00045681"/>
    </source>
</evidence>
<keyword evidence="10" id="KW-1185">Reference proteome</keyword>
<dbReference type="GO" id="GO:0003735">
    <property type="term" value="F:structural constituent of ribosome"/>
    <property type="evidence" value="ECO:0007669"/>
    <property type="project" value="TreeGrafter"/>
</dbReference>
<evidence type="ECO:0000256" key="6">
    <source>
        <dbReference type="ARBA" id="ARBA00023128"/>
    </source>
</evidence>
<evidence type="ECO:0000256" key="2">
    <source>
        <dbReference type="ARBA" id="ARBA00022723"/>
    </source>
</evidence>
<gene>
    <name evidence="9" type="ORF">BN860_03334g</name>
</gene>
<evidence type="ECO:0000313" key="9">
    <source>
        <dbReference type="EMBL" id="CDF88144.1"/>
    </source>
</evidence>
<organism evidence="9 10">
    <name type="scientific">Zygosaccharomyces bailii (strain CLIB 213 / ATCC 58445 / CBS 680 / BCRC 21525 / NBRC 1098 / NCYC 1416 / NRRL Y-2227)</name>
    <dbReference type="NCBI Taxonomy" id="1333698"/>
    <lineage>
        <taxon>Eukaryota</taxon>
        <taxon>Fungi</taxon>
        <taxon>Dikarya</taxon>
        <taxon>Ascomycota</taxon>
        <taxon>Saccharomycotina</taxon>
        <taxon>Saccharomycetes</taxon>
        <taxon>Saccharomycetales</taxon>
        <taxon>Saccharomycetaceae</taxon>
        <taxon>Zygosaccharomyces</taxon>
    </lineage>
</organism>
<dbReference type="GO" id="GO:0008168">
    <property type="term" value="F:methyltransferase activity"/>
    <property type="evidence" value="ECO:0007669"/>
    <property type="project" value="InterPro"/>
</dbReference>
<evidence type="ECO:0000313" key="10">
    <source>
        <dbReference type="Proteomes" id="UP000019375"/>
    </source>
</evidence>
<keyword evidence="5" id="KW-0411">Iron-sulfur</keyword>
<evidence type="ECO:0000256" key="1">
    <source>
        <dbReference type="ARBA" id="ARBA00004173"/>
    </source>
</evidence>
<comment type="subcellular location">
    <subcellularLocation>
        <location evidence="1">Mitochondrion</location>
    </subcellularLocation>
</comment>
<dbReference type="EMBL" id="HG316455">
    <property type="protein sequence ID" value="CDF88144.1"/>
    <property type="molecule type" value="Genomic_DNA"/>
</dbReference>
<evidence type="ECO:0000256" key="8">
    <source>
        <dbReference type="SAM" id="MobiDB-lite"/>
    </source>
</evidence>
<dbReference type="GO" id="GO:0006412">
    <property type="term" value="P:translation"/>
    <property type="evidence" value="ECO:0007669"/>
    <property type="project" value="InterPro"/>
</dbReference>
<keyword evidence="3" id="KW-0809">Transit peptide</keyword>
<feature type="region of interest" description="Disordered" evidence="8">
    <location>
        <begin position="72"/>
        <end position="100"/>
    </location>
</feature>
<proteinExistence type="predicted"/>
<dbReference type="InterPro" id="IPR052571">
    <property type="entry name" value="Mt_RNA_Methyltransferase"/>
</dbReference>
<dbReference type="GO" id="GO:0051536">
    <property type="term" value="F:iron-sulfur cluster binding"/>
    <property type="evidence" value="ECO:0007669"/>
    <property type="project" value="UniProtKB-KW"/>
</dbReference>
<dbReference type="GO" id="GO:0005763">
    <property type="term" value="C:mitochondrial small ribosomal subunit"/>
    <property type="evidence" value="ECO:0007669"/>
    <property type="project" value="TreeGrafter"/>
</dbReference>
<evidence type="ECO:0000256" key="5">
    <source>
        <dbReference type="ARBA" id="ARBA00023014"/>
    </source>
</evidence>
<keyword evidence="4" id="KW-0408">Iron</keyword>
<comment type="function">
    <text evidence="7">Mitochondrial ribosome (mitoribosome) assembly factor. Binds at the interface of the head and body domains of the mitochondrial small ribosomal subunit (mt-SSU), occluding the mRNA channel and preventing compaction of the head domain towards the body. Probable inactive methyltransferase: retains the characteristic folding and ability to bind S-adenosyl-L-methionine, but it probably lost its methyltransferase activity.</text>
</comment>
<dbReference type="PIRSF" id="PIRSF007797">
    <property type="entry name" value="RSM22"/>
    <property type="match status" value="1"/>
</dbReference>
<keyword evidence="6" id="KW-0496">Mitochondrion</keyword>
<feature type="compositionally biased region" description="Basic and acidic residues" evidence="8">
    <location>
        <begin position="74"/>
        <end position="92"/>
    </location>
</feature>
<dbReference type="PANTHER" id="PTHR13184">
    <property type="entry name" value="37S RIBOSOMAL PROTEIN S22"/>
    <property type="match status" value="1"/>
</dbReference>
<keyword evidence="2" id="KW-0479">Metal-binding</keyword>
<name>A0A8J2X5V4_ZYGB2</name>
<dbReference type="SUPFAM" id="SSF53335">
    <property type="entry name" value="S-adenosyl-L-methionine-dependent methyltransferases"/>
    <property type="match status" value="1"/>
</dbReference>
<dbReference type="OrthoDB" id="421327at2759"/>
<accession>A0A8J2X5V4</accession>
<dbReference type="InterPro" id="IPR015324">
    <property type="entry name" value="Ribosomal_Rsm22-like"/>
</dbReference>
<dbReference type="InterPro" id="IPR029063">
    <property type="entry name" value="SAM-dependent_MTases_sf"/>
</dbReference>
<protein>
    <submittedName>
        <fullName evidence="9">BN860_03334g1_1</fullName>
    </submittedName>
</protein>
<dbReference type="GO" id="GO:0046872">
    <property type="term" value="F:metal ion binding"/>
    <property type="evidence" value="ECO:0007669"/>
    <property type="project" value="UniProtKB-KW"/>
</dbReference>
<evidence type="ECO:0000256" key="4">
    <source>
        <dbReference type="ARBA" id="ARBA00023004"/>
    </source>
</evidence>
<dbReference type="AlphaFoldDB" id="A0A8J2X5V4"/>
<dbReference type="InterPro" id="IPR016522">
    <property type="entry name" value="RSM22_mit_bud"/>
</dbReference>